<dbReference type="Proteomes" id="UP000789901">
    <property type="component" value="Unassembled WGS sequence"/>
</dbReference>
<evidence type="ECO:0000313" key="2">
    <source>
        <dbReference type="Proteomes" id="UP000789901"/>
    </source>
</evidence>
<feature type="non-terminal residue" evidence="1">
    <location>
        <position position="107"/>
    </location>
</feature>
<sequence>LGIRRTRISEIGTSQRDTLDLESIYGTILTLFCGTLENEKVSTVESSDWKLLYSYFHKTLIDLTEKEFAVKNELESATNDKESAETNAEENKTRTDIGIKRFLIPRV</sequence>
<comment type="caution">
    <text evidence="1">The sequence shown here is derived from an EMBL/GenBank/DDBJ whole genome shotgun (WGS) entry which is preliminary data.</text>
</comment>
<protein>
    <submittedName>
        <fullName evidence="1">35141_t:CDS:1</fullName>
    </submittedName>
</protein>
<proteinExistence type="predicted"/>
<accession>A0ABN7WKQ4</accession>
<organism evidence="1 2">
    <name type="scientific">Gigaspora margarita</name>
    <dbReference type="NCBI Taxonomy" id="4874"/>
    <lineage>
        <taxon>Eukaryota</taxon>
        <taxon>Fungi</taxon>
        <taxon>Fungi incertae sedis</taxon>
        <taxon>Mucoromycota</taxon>
        <taxon>Glomeromycotina</taxon>
        <taxon>Glomeromycetes</taxon>
        <taxon>Diversisporales</taxon>
        <taxon>Gigasporaceae</taxon>
        <taxon>Gigaspora</taxon>
    </lineage>
</organism>
<feature type="non-terminal residue" evidence="1">
    <location>
        <position position="1"/>
    </location>
</feature>
<keyword evidence="2" id="KW-1185">Reference proteome</keyword>
<reference evidence="1 2" key="1">
    <citation type="submission" date="2021-06" db="EMBL/GenBank/DDBJ databases">
        <authorList>
            <person name="Kallberg Y."/>
            <person name="Tangrot J."/>
            <person name="Rosling A."/>
        </authorList>
    </citation>
    <scope>NUCLEOTIDE SEQUENCE [LARGE SCALE GENOMIC DNA]</scope>
    <source>
        <strain evidence="1 2">120-4 pot B 10/14</strain>
    </source>
</reference>
<evidence type="ECO:0000313" key="1">
    <source>
        <dbReference type="EMBL" id="CAG8834703.1"/>
    </source>
</evidence>
<name>A0ABN7WKQ4_GIGMA</name>
<dbReference type="EMBL" id="CAJVQB010049968">
    <property type="protein sequence ID" value="CAG8834703.1"/>
    <property type="molecule type" value="Genomic_DNA"/>
</dbReference>
<gene>
    <name evidence="1" type="ORF">GMARGA_LOCUS32198</name>
</gene>